<evidence type="ECO:0000313" key="2">
    <source>
        <dbReference type="Proteomes" id="UP000015104"/>
    </source>
</evidence>
<accession>T1KS72</accession>
<dbReference type="HOGENOM" id="CLU_2561245_0_0_1"/>
<protein>
    <submittedName>
        <fullName evidence="1">Uncharacterized protein</fullName>
    </submittedName>
</protein>
<dbReference type="AlphaFoldDB" id="T1KS72"/>
<proteinExistence type="predicted"/>
<sequence>MEMSEEELLFAATNRERRRYQRELELRWALIRLYIARKSSFRTYRHGDEDEAVFDTITPDIDTINFLRLSPESVLPYQGDML</sequence>
<reference evidence="2" key="1">
    <citation type="submission" date="2011-08" db="EMBL/GenBank/DDBJ databases">
        <authorList>
            <person name="Rombauts S."/>
        </authorList>
    </citation>
    <scope>NUCLEOTIDE SEQUENCE</scope>
    <source>
        <strain evidence="2">London</strain>
    </source>
</reference>
<organism evidence="1 2">
    <name type="scientific">Tetranychus urticae</name>
    <name type="common">Two-spotted spider mite</name>
    <dbReference type="NCBI Taxonomy" id="32264"/>
    <lineage>
        <taxon>Eukaryota</taxon>
        <taxon>Metazoa</taxon>
        <taxon>Ecdysozoa</taxon>
        <taxon>Arthropoda</taxon>
        <taxon>Chelicerata</taxon>
        <taxon>Arachnida</taxon>
        <taxon>Acari</taxon>
        <taxon>Acariformes</taxon>
        <taxon>Trombidiformes</taxon>
        <taxon>Prostigmata</taxon>
        <taxon>Eleutherengona</taxon>
        <taxon>Raphignathae</taxon>
        <taxon>Tetranychoidea</taxon>
        <taxon>Tetranychidae</taxon>
        <taxon>Tetranychus</taxon>
    </lineage>
</organism>
<name>T1KS72_TETUR</name>
<dbReference type="EnsemblMetazoa" id="tetur19g02100.1">
    <property type="protein sequence ID" value="tetur19g02100.1"/>
    <property type="gene ID" value="tetur19g02100"/>
</dbReference>
<keyword evidence="2" id="KW-1185">Reference proteome</keyword>
<evidence type="ECO:0000313" key="1">
    <source>
        <dbReference type="EnsemblMetazoa" id="tetur19g02100.1"/>
    </source>
</evidence>
<dbReference type="Proteomes" id="UP000015104">
    <property type="component" value="Unassembled WGS sequence"/>
</dbReference>
<reference evidence="1" key="2">
    <citation type="submission" date="2015-06" db="UniProtKB">
        <authorList>
            <consortium name="EnsemblMetazoa"/>
        </authorList>
    </citation>
    <scope>IDENTIFICATION</scope>
</reference>
<dbReference type="EMBL" id="CAEY01000422">
    <property type="status" value="NOT_ANNOTATED_CDS"/>
    <property type="molecule type" value="Genomic_DNA"/>
</dbReference>